<dbReference type="Proteomes" id="UP000177810">
    <property type="component" value="Unassembled WGS sequence"/>
</dbReference>
<organism evidence="1 2">
    <name type="scientific">Candidatus Portnoybacteria bacterium RBG_13_40_8</name>
    <dbReference type="NCBI Taxonomy" id="1801990"/>
    <lineage>
        <taxon>Bacteria</taxon>
        <taxon>Candidatus Portnoyibacteriota</taxon>
    </lineage>
</organism>
<sequence length="91" mass="10552">MTTKLARNLKKKICRMPPRMFEPLTFGELNEHDRFIFLPLPGNSEKQKGFRAIYTIFIKNTKCKPGVHAHKLKGGLPIPIRDYDTQVIKVE</sequence>
<dbReference type="EMBL" id="MHMT01000029">
    <property type="protein sequence ID" value="OGZ31966.1"/>
    <property type="molecule type" value="Genomic_DNA"/>
</dbReference>
<comment type="caution">
    <text evidence="1">The sequence shown here is derived from an EMBL/GenBank/DDBJ whole genome shotgun (WGS) entry which is preliminary data.</text>
</comment>
<protein>
    <submittedName>
        <fullName evidence="1">Uncharacterized protein</fullName>
    </submittedName>
</protein>
<evidence type="ECO:0000313" key="2">
    <source>
        <dbReference type="Proteomes" id="UP000177810"/>
    </source>
</evidence>
<dbReference type="STRING" id="1801990.A2V69_03605"/>
<name>A0A1G2F1K5_9BACT</name>
<gene>
    <name evidence="1" type="ORF">A2V69_03605</name>
</gene>
<evidence type="ECO:0000313" key="1">
    <source>
        <dbReference type="EMBL" id="OGZ31966.1"/>
    </source>
</evidence>
<dbReference type="AlphaFoldDB" id="A0A1G2F1K5"/>
<reference evidence="1 2" key="1">
    <citation type="journal article" date="2016" name="Nat. Commun.">
        <title>Thousands of microbial genomes shed light on interconnected biogeochemical processes in an aquifer system.</title>
        <authorList>
            <person name="Anantharaman K."/>
            <person name="Brown C.T."/>
            <person name="Hug L.A."/>
            <person name="Sharon I."/>
            <person name="Castelle C.J."/>
            <person name="Probst A.J."/>
            <person name="Thomas B.C."/>
            <person name="Singh A."/>
            <person name="Wilkins M.J."/>
            <person name="Karaoz U."/>
            <person name="Brodie E.L."/>
            <person name="Williams K.H."/>
            <person name="Hubbard S.S."/>
            <person name="Banfield J.F."/>
        </authorList>
    </citation>
    <scope>NUCLEOTIDE SEQUENCE [LARGE SCALE GENOMIC DNA]</scope>
</reference>
<accession>A0A1G2F1K5</accession>
<proteinExistence type="predicted"/>